<feature type="non-terminal residue" evidence="2">
    <location>
        <position position="1"/>
    </location>
</feature>
<dbReference type="EMBL" id="GAIX01010359">
    <property type="protein sequence ID" value="JAA82201.1"/>
    <property type="molecule type" value="Transcribed_RNA"/>
</dbReference>
<feature type="region of interest" description="Disordered" evidence="1">
    <location>
        <begin position="26"/>
        <end position="71"/>
    </location>
</feature>
<accession>S4NTR9</accession>
<protein>
    <submittedName>
        <fullName evidence="2">Uncharacterized protein</fullName>
    </submittedName>
</protein>
<evidence type="ECO:0000256" key="1">
    <source>
        <dbReference type="SAM" id="MobiDB-lite"/>
    </source>
</evidence>
<organism evidence="2">
    <name type="scientific">Pararge aegeria</name>
    <name type="common">speckled wood butterfly</name>
    <dbReference type="NCBI Taxonomy" id="116150"/>
    <lineage>
        <taxon>Eukaryota</taxon>
        <taxon>Metazoa</taxon>
        <taxon>Ecdysozoa</taxon>
        <taxon>Arthropoda</taxon>
        <taxon>Hexapoda</taxon>
        <taxon>Insecta</taxon>
        <taxon>Pterygota</taxon>
        <taxon>Neoptera</taxon>
        <taxon>Endopterygota</taxon>
        <taxon>Lepidoptera</taxon>
        <taxon>Glossata</taxon>
        <taxon>Ditrysia</taxon>
        <taxon>Papilionoidea</taxon>
        <taxon>Nymphalidae</taxon>
        <taxon>Satyrinae</taxon>
        <taxon>Satyrini</taxon>
        <taxon>Parargina</taxon>
        <taxon>Pararge</taxon>
    </lineage>
</organism>
<proteinExistence type="predicted"/>
<reference evidence="2" key="2">
    <citation type="submission" date="2013-05" db="EMBL/GenBank/DDBJ databases">
        <authorList>
            <person name="Carter J.-M."/>
            <person name="Baker S.C."/>
            <person name="Pink R."/>
            <person name="Carter D.R.F."/>
            <person name="Collins A."/>
            <person name="Tomlin J."/>
            <person name="Gibbs M."/>
            <person name="Breuker C.J."/>
        </authorList>
    </citation>
    <scope>NUCLEOTIDE SEQUENCE</scope>
    <source>
        <tissue evidence="2">Ovary</tissue>
    </source>
</reference>
<feature type="compositionally biased region" description="Basic and acidic residues" evidence="1">
    <location>
        <begin position="47"/>
        <end position="71"/>
    </location>
</feature>
<sequence length="71" mass="7919">VIVTVDTPKVITTKVEPNKAAVIKGFRIGDESPRSCPQTPRDQSPANRDRTPSRADQVDDNKVYIKVKENK</sequence>
<evidence type="ECO:0000313" key="2">
    <source>
        <dbReference type="EMBL" id="JAA82201.1"/>
    </source>
</evidence>
<feature type="non-terminal residue" evidence="2">
    <location>
        <position position="71"/>
    </location>
</feature>
<dbReference type="AlphaFoldDB" id="S4NTR9"/>
<feature type="compositionally biased region" description="Polar residues" evidence="1">
    <location>
        <begin position="35"/>
        <end position="46"/>
    </location>
</feature>
<reference evidence="2" key="1">
    <citation type="journal article" date="2013" name="BMC Genomics">
        <title>Unscrambling butterfly oogenesis.</title>
        <authorList>
            <person name="Carter J.M."/>
            <person name="Baker S.C."/>
            <person name="Pink R."/>
            <person name="Carter D.R."/>
            <person name="Collins A."/>
            <person name="Tomlin J."/>
            <person name="Gibbs M."/>
            <person name="Breuker C.J."/>
        </authorList>
    </citation>
    <scope>NUCLEOTIDE SEQUENCE</scope>
    <source>
        <tissue evidence="2">Ovary</tissue>
    </source>
</reference>
<name>S4NTR9_9NEOP</name>